<feature type="domain" description="Rab-GAP TBC" evidence="2">
    <location>
        <begin position="54"/>
        <end position="553"/>
    </location>
</feature>
<dbReference type="OMA" id="MYFAFEK"/>
<feature type="region of interest" description="Disordered" evidence="1">
    <location>
        <begin position="359"/>
        <end position="389"/>
    </location>
</feature>
<name>A0A0S4JMM4_BODSA</name>
<proteinExistence type="predicted"/>
<gene>
    <name evidence="3" type="ORF">BSAL_31945</name>
</gene>
<feature type="compositionally biased region" description="Low complexity" evidence="1">
    <location>
        <begin position="228"/>
        <end position="246"/>
    </location>
</feature>
<dbReference type="AlphaFoldDB" id="A0A0S4JMM4"/>
<dbReference type="EMBL" id="CYKH01001920">
    <property type="protein sequence ID" value="CUG91414.1"/>
    <property type="molecule type" value="Genomic_DNA"/>
</dbReference>
<feature type="region of interest" description="Disordered" evidence="1">
    <location>
        <begin position="225"/>
        <end position="247"/>
    </location>
</feature>
<dbReference type="OrthoDB" id="27140at2759"/>
<dbReference type="InterPro" id="IPR000195">
    <property type="entry name" value="Rab-GAP-TBC_dom"/>
</dbReference>
<dbReference type="Gene3D" id="1.10.472.80">
    <property type="entry name" value="Ypt/Rab-GAP domain of gyp1p, domain 3"/>
    <property type="match status" value="1"/>
</dbReference>
<feature type="compositionally biased region" description="Low complexity" evidence="1">
    <location>
        <begin position="359"/>
        <end position="377"/>
    </location>
</feature>
<evidence type="ECO:0000259" key="2">
    <source>
        <dbReference type="SMART" id="SM00164"/>
    </source>
</evidence>
<organism evidence="3 4">
    <name type="scientific">Bodo saltans</name>
    <name type="common">Flagellated protozoan</name>
    <dbReference type="NCBI Taxonomy" id="75058"/>
    <lineage>
        <taxon>Eukaryota</taxon>
        <taxon>Discoba</taxon>
        <taxon>Euglenozoa</taxon>
        <taxon>Kinetoplastea</taxon>
        <taxon>Metakinetoplastina</taxon>
        <taxon>Eubodonida</taxon>
        <taxon>Bodonidae</taxon>
        <taxon>Bodo</taxon>
    </lineage>
</organism>
<evidence type="ECO:0000313" key="4">
    <source>
        <dbReference type="Proteomes" id="UP000051952"/>
    </source>
</evidence>
<dbReference type="SMART" id="SM00164">
    <property type="entry name" value="TBC"/>
    <property type="match status" value="1"/>
</dbReference>
<sequence length="589" mass="63289">MMSIRPTDDPTFRHRSVVGGGSFVSSSGLIEVRVFEELLDAEVLMNPAKLREAARQGIPIKFRGAVYRYLLGIASMDKSKEMTFEQMQEEDFLALEATYASLYGSDSRGGVGGSSSSTGNVNNGVGSGKVASSRVVNTRASTNKASSSKWDYCCEDEPLSVVGDARPAFAYSMVSCGGGLATAAGMAHGGDKSKEMTFEQMQEEDFLALEATYASLYGSDSRGGVGGSSSSAGNVNNGVGSSKASSRVVNTRANKASSSKWDYCCEDEPLSVVGDARPAFAYSMVNCGGGLATAAGMPRGGGTGSSSNSSMQSIQLLHLPPLLQQVNRVAHQSPWDSAFTRCRLQRDFRQTSAGAAAAAATSGASSPAVSPSYSSSVLQGHQNQQLRDEADEIRRRKLESALRALRIKHPEVSHDQVNVIFSFASAFVGIGPTVSACDVYHLTETLFSVQSSALNPLHSAQVLQEYCGTFLMLFHHTNAELYHHFHAEGVLPDAEWVLSYMRGLLSKQLHIDDFLRLLDSYLADCSETGGFPLHIFVCLSLLSMLTEDLMEMDRTQMIAFLGCLPRVDTEVLLQQALSVREAILSKELL</sequence>
<evidence type="ECO:0000313" key="3">
    <source>
        <dbReference type="EMBL" id="CUG91414.1"/>
    </source>
</evidence>
<protein>
    <recommendedName>
        <fullName evidence="2">Rab-GAP TBC domain-containing protein</fullName>
    </recommendedName>
</protein>
<reference evidence="4" key="1">
    <citation type="submission" date="2015-09" db="EMBL/GenBank/DDBJ databases">
        <authorList>
            <consortium name="Pathogen Informatics"/>
        </authorList>
    </citation>
    <scope>NUCLEOTIDE SEQUENCE [LARGE SCALE GENOMIC DNA]</scope>
    <source>
        <strain evidence="4">Lake Konstanz</strain>
    </source>
</reference>
<accession>A0A0S4JMM4</accession>
<dbReference type="SUPFAM" id="SSF47923">
    <property type="entry name" value="Ypt/Rab-GAP domain of gyp1p"/>
    <property type="match status" value="2"/>
</dbReference>
<dbReference type="Pfam" id="PF00566">
    <property type="entry name" value="RabGAP-TBC"/>
    <property type="match status" value="1"/>
</dbReference>
<dbReference type="Proteomes" id="UP000051952">
    <property type="component" value="Unassembled WGS sequence"/>
</dbReference>
<dbReference type="InterPro" id="IPR035969">
    <property type="entry name" value="Rab-GAP_TBC_sf"/>
</dbReference>
<keyword evidence="4" id="KW-1185">Reference proteome</keyword>
<evidence type="ECO:0000256" key="1">
    <source>
        <dbReference type="SAM" id="MobiDB-lite"/>
    </source>
</evidence>
<dbReference type="VEuPathDB" id="TriTrypDB:BSAL_31945"/>